<evidence type="ECO:0000256" key="1">
    <source>
        <dbReference type="ARBA" id="ARBA00000971"/>
    </source>
</evidence>
<comment type="catalytic activity">
    <reaction evidence="1">
        <text>[protein]-peptidylproline (omega=180) = [protein]-peptidylproline (omega=0)</text>
        <dbReference type="Rhea" id="RHEA:16237"/>
        <dbReference type="Rhea" id="RHEA-COMP:10747"/>
        <dbReference type="Rhea" id="RHEA-COMP:10748"/>
        <dbReference type="ChEBI" id="CHEBI:83833"/>
        <dbReference type="ChEBI" id="CHEBI:83834"/>
        <dbReference type="EC" id="5.2.1.8"/>
    </reaction>
</comment>
<dbReference type="GO" id="GO:0003755">
    <property type="term" value="F:peptidyl-prolyl cis-trans isomerase activity"/>
    <property type="evidence" value="ECO:0007669"/>
    <property type="project" value="UniProtKB-KW"/>
</dbReference>
<evidence type="ECO:0000256" key="8">
    <source>
        <dbReference type="ARBA" id="ARBA00023235"/>
    </source>
</evidence>
<evidence type="ECO:0000256" key="2">
    <source>
        <dbReference type="ARBA" id="ARBA00004496"/>
    </source>
</evidence>
<dbReference type="PANTHER" id="PTHR47861">
    <property type="entry name" value="FKBP-TYPE PEPTIDYL-PROLYL CIS-TRANS ISOMERASE SLYD"/>
    <property type="match status" value="1"/>
</dbReference>
<keyword evidence="7" id="KW-0143">Chaperone</keyword>
<evidence type="ECO:0000256" key="7">
    <source>
        <dbReference type="ARBA" id="ARBA00023186"/>
    </source>
</evidence>
<dbReference type="AlphaFoldDB" id="A0A645FXF0"/>
<dbReference type="GO" id="GO:0042026">
    <property type="term" value="P:protein refolding"/>
    <property type="evidence" value="ECO:0007669"/>
    <property type="project" value="UniProtKB-ARBA"/>
</dbReference>
<gene>
    <name evidence="10" type="primary">slyD_14</name>
    <name evidence="10" type="ORF">SDC9_166491</name>
</gene>
<organism evidence="10">
    <name type="scientific">bioreactor metagenome</name>
    <dbReference type="NCBI Taxonomy" id="1076179"/>
    <lineage>
        <taxon>unclassified sequences</taxon>
        <taxon>metagenomes</taxon>
        <taxon>ecological metagenomes</taxon>
    </lineage>
</organism>
<evidence type="ECO:0000256" key="6">
    <source>
        <dbReference type="ARBA" id="ARBA00023110"/>
    </source>
</evidence>
<dbReference type="Pfam" id="PF00254">
    <property type="entry name" value="FKBP_C"/>
    <property type="match status" value="1"/>
</dbReference>
<dbReference type="GO" id="GO:0005737">
    <property type="term" value="C:cytoplasm"/>
    <property type="evidence" value="ECO:0007669"/>
    <property type="project" value="UniProtKB-SubCell"/>
</dbReference>
<protein>
    <recommendedName>
        <fullName evidence="4">peptidylprolyl isomerase</fullName>
        <ecNumber evidence="4">5.2.1.8</ecNumber>
    </recommendedName>
</protein>
<dbReference type="EMBL" id="VSSQ01066621">
    <property type="protein sequence ID" value="MPN19125.1"/>
    <property type="molecule type" value="Genomic_DNA"/>
</dbReference>
<dbReference type="PANTHER" id="PTHR47861:SF3">
    <property type="entry name" value="FKBP-TYPE PEPTIDYL-PROLYL CIS-TRANS ISOMERASE SLYD"/>
    <property type="match status" value="1"/>
</dbReference>
<comment type="similarity">
    <text evidence="3">Belongs to the FKBP-type PPIase family.</text>
</comment>
<dbReference type="EC" id="5.2.1.8" evidence="4"/>
<evidence type="ECO:0000313" key="10">
    <source>
        <dbReference type="EMBL" id="MPN19125.1"/>
    </source>
</evidence>
<evidence type="ECO:0000256" key="4">
    <source>
        <dbReference type="ARBA" id="ARBA00013194"/>
    </source>
</evidence>
<name>A0A645FXF0_9ZZZZ</name>
<dbReference type="InterPro" id="IPR001179">
    <property type="entry name" value="PPIase_FKBP_dom"/>
</dbReference>
<accession>A0A645FXF0</accession>
<feature type="domain" description="PPIase FKBP-type" evidence="9">
    <location>
        <begin position="6"/>
        <end position="90"/>
    </location>
</feature>
<dbReference type="InterPro" id="IPR046357">
    <property type="entry name" value="PPIase_dom_sf"/>
</dbReference>
<keyword evidence="5" id="KW-0963">Cytoplasm</keyword>
<evidence type="ECO:0000259" key="9">
    <source>
        <dbReference type="PROSITE" id="PS50059"/>
    </source>
</evidence>
<dbReference type="PROSITE" id="PS50059">
    <property type="entry name" value="FKBP_PPIASE"/>
    <property type="match status" value="1"/>
</dbReference>
<reference evidence="10" key="1">
    <citation type="submission" date="2019-08" db="EMBL/GenBank/DDBJ databases">
        <authorList>
            <person name="Kucharzyk K."/>
            <person name="Murdoch R.W."/>
            <person name="Higgins S."/>
            <person name="Loffler F."/>
        </authorList>
    </citation>
    <scope>NUCLEOTIDE SEQUENCE</scope>
</reference>
<evidence type="ECO:0000256" key="5">
    <source>
        <dbReference type="ARBA" id="ARBA00022490"/>
    </source>
</evidence>
<dbReference type="SUPFAM" id="SSF54534">
    <property type="entry name" value="FKBP-like"/>
    <property type="match status" value="1"/>
</dbReference>
<evidence type="ECO:0000256" key="3">
    <source>
        <dbReference type="ARBA" id="ARBA00006577"/>
    </source>
</evidence>
<dbReference type="Gene3D" id="3.10.50.40">
    <property type="match status" value="1"/>
</dbReference>
<sequence>MTVQQGNTVTLHYKGTLVDGTLFDESYGSEPLEFMIGSGVVIPKFEEAIIGMQVGEKKNIFIVAEDAYGKRTDELILEIPKENIPDDVTLEVGDTMQLQLDPDYNVAVEVIEIKEDVVVFDANHQLADQDLNFEIELIDIK</sequence>
<proteinExistence type="inferred from homology"/>
<comment type="subcellular location">
    <subcellularLocation>
        <location evidence="2">Cytoplasm</location>
    </subcellularLocation>
</comment>
<comment type="caution">
    <text evidence="10">The sequence shown here is derived from an EMBL/GenBank/DDBJ whole genome shotgun (WGS) entry which is preliminary data.</text>
</comment>
<keyword evidence="6" id="KW-0697">Rotamase</keyword>
<keyword evidence="8 10" id="KW-0413">Isomerase</keyword>